<dbReference type="Proteomes" id="UP000233398">
    <property type="component" value="Unassembled WGS sequence"/>
</dbReference>
<dbReference type="EMBL" id="PISP01000001">
    <property type="protein sequence ID" value="PKD44644.1"/>
    <property type="molecule type" value="Genomic_DNA"/>
</dbReference>
<gene>
    <name evidence="1" type="ORF">CWD77_04055</name>
</gene>
<keyword evidence="2" id="KW-1185">Reference proteome</keyword>
<organism evidence="1 2">
    <name type="scientific">Rhodohalobacter barkolensis</name>
    <dbReference type="NCBI Taxonomy" id="2053187"/>
    <lineage>
        <taxon>Bacteria</taxon>
        <taxon>Pseudomonadati</taxon>
        <taxon>Balneolota</taxon>
        <taxon>Balneolia</taxon>
        <taxon>Balneolales</taxon>
        <taxon>Balneolaceae</taxon>
        <taxon>Rhodohalobacter</taxon>
    </lineage>
</organism>
<dbReference type="AlphaFoldDB" id="A0A2N0VKF0"/>
<reference evidence="1 2" key="1">
    <citation type="submission" date="2017-11" db="EMBL/GenBank/DDBJ databases">
        <title>Rhodohalobacter 15182 sp. nov., isolated from a salt lake.</title>
        <authorList>
            <person name="Han S."/>
        </authorList>
    </citation>
    <scope>NUCLEOTIDE SEQUENCE [LARGE SCALE GENOMIC DNA]</scope>
    <source>
        <strain evidence="1 2">15182</strain>
    </source>
</reference>
<accession>A0A2N0VKF0</accession>
<name>A0A2N0VKF0_9BACT</name>
<sequence length="59" mass="6697">MNIELTLQHSLLVIQYSAVQHRGTIHRSGRRVAQSFILTNLVTLVKSIVNIVVKKELET</sequence>
<proteinExistence type="predicted"/>
<comment type="caution">
    <text evidence="1">The sequence shown here is derived from an EMBL/GenBank/DDBJ whole genome shotgun (WGS) entry which is preliminary data.</text>
</comment>
<evidence type="ECO:0000313" key="1">
    <source>
        <dbReference type="EMBL" id="PKD44644.1"/>
    </source>
</evidence>
<evidence type="ECO:0000313" key="2">
    <source>
        <dbReference type="Proteomes" id="UP000233398"/>
    </source>
</evidence>
<protein>
    <submittedName>
        <fullName evidence="1">Uncharacterized protein</fullName>
    </submittedName>
</protein>